<organism evidence="3 4">
    <name type="scientific">Scylla paramamosain</name>
    <name type="common">Mud crab</name>
    <dbReference type="NCBI Taxonomy" id="85552"/>
    <lineage>
        <taxon>Eukaryota</taxon>
        <taxon>Metazoa</taxon>
        <taxon>Ecdysozoa</taxon>
        <taxon>Arthropoda</taxon>
        <taxon>Crustacea</taxon>
        <taxon>Multicrustacea</taxon>
        <taxon>Malacostraca</taxon>
        <taxon>Eumalacostraca</taxon>
        <taxon>Eucarida</taxon>
        <taxon>Decapoda</taxon>
        <taxon>Pleocyemata</taxon>
        <taxon>Brachyura</taxon>
        <taxon>Eubrachyura</taxon>
        <taxon>Portunoidea</taxon>
        <taxon>Portunidae</taxon>
        <taxon>Portuninae</taxon>
        <taxon>Scylla</taxon>
    </lineage>
</organism>
<feature type="region of interest" description="Disordered" evidence="1">
    <location>
        <begin position="81"/>
        <end position="135"/>
    </location>
</feature>
<feature type="region of interest" description="Disordered" evidence="1">
    <location>
        <begin position="1"/>
        <end position="41"/>
    </location>
</feature>
<gene>
    <name evidence="3" type="ORF">O3P69_008088</name>
</gene>
<dbReference type="Proteomes" id="UP001487740">
    <property type="component" value="Unassembled WGS sequence"/>
</dbReference>
<name>A0AAW0T226_SCYPA</name>
<reference evidence="3 4" key="1">
    <citation type="submission" date="2023-03" db="EMBL/GenBank/DDBJ databases">
        <title>High-quality genome of Scylla paramamosain provides insights in environmental adaptation.</title>
        <authorList>
            <person name="Zhang L."/>
        </authorList>
    </citation>
    <scope>NUCLEOTIDE SEQUENCE [LARGE SCALE GENOMIC DNA]</scope>
    <source>
        <strain evidence="3">LZ_2023a</strain>
        <tissue evidence="3">Muscle</tissue>
    </source>
</reference>
<feature type="compositionally biased region" description="Basic residues" evidence="1">
    <location>
        <begin position="218"/>
        <end position="231"/>
    </location>
</feature>
<dbReference type="AlphaFoldDB" id="A0AAW0T226"/>
<feature type="region of interest" description="Disordered" evidence="1">
    <location>
        <begin position="162"/>
        <end position="187"/>
    </location>
</feature>
<feature type="compositionally biased region" description="Basic and acidic residues" evidence="1">
    <location>
        <begin position="101"/>
        <end position="118"/>
    </location>
</feature>
<accession>A0AAW0T226</accession>
<feature type="compositionally biased region" description="Pro residues" evidence="1">
    <location>
        <begin position="276"/>
        <end position="285"/>
    </location>
</feature>
<evidence type="ECO:0000313" key="4">
    <source>
        <dbReference type="Proteomes" id="UP001487740"/>
    </source>
</evidence>
<proteinExistence type="predicted"/>
<keyword evidence="2" id="KW-0812">Transmembrane</keyword>
<feature type="transmembrane region" description="Helical" evidence="2">
    <location>
        <begin position="419"/>
        <end position="438"/>
    </location>
</feature>
<evidence type="ECO:0000256" key="2">
    <source>
        <dbReference type="SAM" id="Phobius"/>
    </source>
</evidence>
<feature type="region of interest" description="Disordered" evidence="1">
    <location>
        <begin position="263"/>
        <end position="288"/>
    </location>
</feature>
<comment type="caution">
    <text evidence="3">The sequence shown here is derived from an EMBL/GenBank/DDBJ whole genome shotgun (WGS) entry which is preliminary data.</text>
</comment>
<evidence type="ECO:0000256" key="1">
    <source>
        <dbReference type="SAM" id="MobiDB-lite"/>
    </source>
</evidence>
<keyword evidence="4" id="KW-1185">Reference proteome</keyword>
<dbReference type="EMBL" id="JARAKH010000041">
    <property type="protein sequence ID" value="KAK8380927.1"/>
    <property type="molecule type" value="Genomic_DNA"/>
</dbReference>
<feature type="region of interest" description="Disordered" evidence="1">
    <location>
        <begin position="303"/>
        <end position="322"/>
    </location>
</feature>
<keyword evidence="2" id="KW-0472">Membrane</keyword>
<sequence>MQWPTKMKSGVEYPRLHRRFQEKPGRSVSTSSSSRPLLDAASTRCQARYGVGAERPPHGKAKKQVKMILCLRSVPYSETFRAASNKSKPEENHVNQLRSTYHGEEGRKDEDAGEREENATQPRGKQRAASIGQQPQVRYADNQVGGACPDGVLATRAWGQWDSEPKEMHPPFPSSRGTPRPGLPNCIPYGQSVTSLLSNRVMDSATTLSAGKPFETRRRPRRQTTSHHARRNPSTLTEPLHDALNPCMVTCSVREEAYWDKQSLGRRGGGCSGRPRPSPPPPSPPRIRQAYFTNIRRQAYLDHEQGGEGKQPEGYSEPGGLPPRTLRMLKMHRAAYMSGRVDDLPSPLRPTALSFSTQRTKPITETRRRVVAVVVGFSWTVQVCVGGRGGGRLVGGSGGEGGEVSEEPRGCLPATTLRLLPAAAASLVLSVIITLLVISLSPVLPLKTTDTLDLLTLPRNALQGVRAWRSVEEREE</sequence>
<evidence type="ECO:0000313" key="3">
    <source>
        <dbReference type="EMBL" id="KAK8380927.1"/>
    </source>
</evidence>
<protein>
    <submittedName>
        <fullName evidence="3">Uncharacterized protein</fullName>
    </submittedName>
</protein>
<keyword evidence="2" id="KW-1133">Transmembrane helix</keyword>
<feature type="region of interest" description="Disordered" evidence="1">
    <location>
        <begin position="205"/>
        <end position="241"/>
    </location>
</feature>